<feature type="transmembrane region" description="Helical" evidence="4">
    <location>
        <begin position="36"/>
        <end position="59"/>
    </location>
</feature>
<evidence type="ECO:0000256" key="4">
    <source>
        <dbReference type="SAM" id="Phobius"/>
    </source>
</evidence>
<evidence type="ECO:0000259" key="5">
    <source>
        <dbReference type="SMART" id="SM00560"/>
    </source>
</evidence>
<keyword evidence="2" id="KW-1015">Disulfide bond</keyword>
<evidence type="ECO:0000256" key="3">
    <source>
        <dbReference type="SAM" id="MobiDB-lite"/>
    </source>
</evidence>
<dbReference type="EMBL" id="CAFAAV010000160">
    <property type="protein sequence ID" value="CAB4828873.1"/>
    <property type="molecule type" value="Genomic_DNA"/>
</dbReference>
<keyword evidence="4" id="KW-1133">Transmembrane helix</keyword>
<evidence type="ECO:0000313" key="6">
    <source>
        <dbReference type="EMBL" id="CAB4828873.1"/>
    </source>
</evidence>
<dbReference type="SMART" id="SM00560">
    <property type="entry name" value="LamGL"/>
    <property type="match status" value="1"/>
</dbReference>
<keyword evidence="1" id="KW-0732">Signal</keyword>
<proteinExistence type="predicted"/>
<reference evidence="6" key="1">
    <citation type="submission" date="2020-05" db="EMBL/GenBank/DDBJ databases">
        <authorList>
            <person name="Chiriac C."/>
            <person name="Salcher M."/>
            <person name="Ghai R."/>
            <person name="Kavagutti S V."/>
        </authorList>
    </citation>
    <scope>NUCLEOTIDE SEQUENCE</scope>
</reference>
<keyword evidence="4" id="KW-0812">Transmembrane</keyword>
<feature type="domain" description="LamG-like jellyroll fold" evidence="5">
    <location>
        <begin position="347"/>
        <end position="492"/>
    </location>
</feature>
<feature type="transmembrane region" description="Helical" evidence="4">
    <location>
        <begin position="164"/>
        <end position="182"/>
    </location>
</feature>
<dbReference type="Gene3D" id="2.60.120.200">
    <property type="match status" value="1"/>
</dbReference>
<protein>
    <submittedName>
        <fullName evidence="6">Unannotated protein</fullName>
    </submittedName>
</protein>
<dbReference type="GO" id="GO:0004252">
    <property type="term" value="F:serine-type endopeptidase activity"/>
    <property type="evidence" value="ECO:0007669"/>
    <property type="project" value="InterPro"/>
</dbReference>
<feature type="transmembrane region" description="Helical" evidence="4">
    <location>
        <begin position="226"/>
        <end position="247"/>
    </location>
</feature>
<dbReference type="InterPro" id="IPR013320">
    <property type="entry name" value="ConA-like_dom_sf"/>
</dbReference>
<feature type="region of interest" description="Disordered" evidence="3">
    <location>
        <begin position="183"/>
        <end position="219"/>
    </location>
</feature>
<dbReference type="InterPro" id="IPR036286">
    <property type="entry name" value="LexA/Signal_pep-like_sf"/>
</dbReference>
<name>A0A6J7A7S1_9ZZZZ</name>
<dbReference type="AlphaFoldDB" id="A0A6J7A7S1"/>
<dbReference type="InterPro" id="IPR019533">
    <property type="entry name" value="Peptidase_S26"/>
</dbReference>
<dbReference type="Pfam" id="PF13385">
    <property type="entry name" value="Laminin_G_3"/>
    <property type="match status" value="1"/>
</dbReference>
<dbReference type="GO" id="GO:0006465">
    <property type="term" value="P:signal peptide processing"/>
    <property type="evidence" value="ECO:0007669"/>
    <property type="project" value="InterPro"/>
</dbReference>
<evidence type="ECO:0000256" key="1">
    <source>
        <dbReference type="ARBA" id="ARBA00022729"/>
    </source>
</evidence>
<accession>A0A6J7A7S1</accession>
<dbReference type="SUPFAM" id="SSF49899">
    <property type="entry name" value="Concanavalin A-like lectins/glucanases"/>
    <property type="match status" value="1"/>
</dbReference>
<dbReference type="InterPro" id="IPR006558">
    <property type="entry name" value="LamG-like"/>
</dbReference>
<dbReference type="SUPFAM" id="SSF51306">
    <property type="entry name" value="LexA/Signal peptidase"/>
    <property type="match status" value="1"/>
</dbReference>
<dbReference type="CDD" id="cd06530">
    <property type="entry name" value="S26_SPase_I"/>
    <property type="match status" value="1"/>
</dbReference>
<sequence length="501" mass="51915">MNMTATTTAPTRGRTDTATVHPLGWGRFLFGLGSRWFLGFCGSLLVMALVPLAMGWKAYLVPSGSMRPSIAPGDLVIGSPVPKDQPLNIGLVVVADDANHPGRTKLHRIVNVMSDGSYITQGDANHTSDAQSVQPSAIHAVSRLRIPFIGLPEMWLQQGEMLKLLALALAFVISIIGAIAGSESETPADDDNDQAGEPGDPCGPGGPGDGDPDDLSGDNQFGTLRWATFGGAMAAIAVTAAAIALPCNAASAAFSARVTDGPNTWTTAVAFQPYAAAVRADNPSIYWLLDETTGTSAADFSGNGKNGTYTPAYTMNQADGLATNAGTAVLLGAAGRIVCNTSVVNPTAFTLEMWFKTNTITGGKMIGFESTTGATSPSSDRLVYMRNNGRIVYGGWGANTVITTPAAKVYNDNVWHHLVVTATGASGGTQTSSIYIDGALTISGTTTATTNYTGFWRVGSGTIGTGGTFPTSATFAGTVDHIAVYTTVLTSTRIAAHYAAR</sequence>
<evidence type="ECO:0000256" key="2">
    <source>
        <dbReference type="ARBA" id="ARBA00023157"/>
    </source>
</evidence>
<organism evidence="6">
    <name type="scientific">freshwater metagenome</name>
    <dbReference type="NCBI Taxonomy" id="449393"/>
    <lineage>
        <taxon>unclassified sequences</taxon>
        <taxon>metagenomes</taxon>
        <taxon>ecological metagenomes</taxon>
    </lineage>
</organism>
<keyword evidence="4" id="KW-0472">Membrane</keyword>
<gene>
    <name evidence="6" type="ORF">UFOPK3099_01900</name>
</gene>